<organism evidence="2 3">
    <name type="scientific">Kribbella shirazensis</name>
    <dbReference type="NCBI Taxonomy" id="1105143"/>
    <lineage>
        <taxon>Bacteria</taxon>
        <taxon>Bacillati</taxon>
        <taxon>Actinomycetota</taxon>
        <taxon>Actinomycetes</taxon>
        <taxon>Propionibacteriales</taxon>
        <taxon>Kribbellaceae</taxon>
        <taxon>Kribbella</taxon>
    </lineage>
</organism>
<dbReference type="AlphaFoldDB" id="A0A7X5ZY32"/>
<evidence type="ECO:0000313" key="2">
    <source>
        <dbReference type="EMBL" id="NIK54621.1"/>
    </source>
</evidence>
<comment type="caution">
    <text evidence="2">The sequence shown here is derived from an EMBL/GenBank/DDBJ whole genome shotgun (WGS) entry which is preliminary data.</text>
</comment>
<dbReference type="Pfam" id="PF10592">
    <property type="entry name" value="AIPR"/>
    <property type="match status" value="1"/>
</dbReference>
<proteinExistence type="predicted"/>
<evidence type="ECO:0000259" key="1">
    <source>
        <dbReference type="Pfam" id="PF10592"/>
    </source>
</evidence>
<gene>
    <name evidence="2" type="ORF">BJY22_000338</name>
</gene>
<protein>
    <recommendedName>
        <fullName evidence="1">Abortive phage infection protein C-terminal domain-containing protein</fullName>
    </recommendedName>
</protein>
<dbReference type="RefSeq" id="WP_167203413.1">
    <property type="nucleotide sequence ID" value="NZ_JAASRO010000001.1"/>
</dbReference>
<dbReference type="InterPro" id="IPR018891">
    <property type="entry name" value="AIPR_C"/>
</dbReference>
<accession>A0A7X5ZY32</accession>
<evidence type="ECO:0000313" key="3">
    <source>
        <dbReference type="Proteomes" id="UP000555407"/>
    </source>
</evidence>
<feature type="domain" description="Abortive phage infection protein C-terminal" evidence="1">
    <location>
        <begin position="243"/>
        <end position="479"/>
    </location>
</feature>
<dbReference type="EMBL" id="JAASRO010000001">
    <property type="protein sequence ID" value="NIK54621.1"/>
    <property type="molecule type" value="Genomic_DNA"/>
</dbReference>
<dbReference type="Proteomes" id="UP000555407">
    <property type="component" value="Unassembled WGS sequence"/>
</dbReference>
<sequence>MNKPPIKVRHMIDRLEKDFRPFIDMSDLGQRSVEDTIQEFRTRALTAMTIQDLTDCSPEEAASGVIDGFDDQGIDGIAVDLGYPHLWIVQTKWSDRGRATLEQQAVLKLHRGVQMLRDGEYDEFNSKFQKLADLVDVAIGTPGLRVTIVIALLGEARIAAQVRRDLDRTVAQLNEPSPLADLEVRGFDDFYRIVESGVTGAKVDLNVRLENYGHLTEPYQAYYGTLPVVDVAEWYTEYGERLFARNIRHSLGLTEVNHQLRTTLHDEPEHFWYFNNGITVLCKGLEKTYRGSSTLAGDFHLTGVSVVNGAQTVKSIHEAQRIDAEKSKAGRVWVRLISLQDCPPDFDNSITQATNTQNQVEARDFVSLDENQIRLRRDFALSLQKTYVVKRGEPDPEPENGCSVVEAARALACAQPDASFAARAKQDSAVLWETGPQGTYKALFNSRLTAHRTWRSVLLYREIVGHLQAEADDREGRAGLVATHGDLLVAHLVFQQLDLKDADDPDVDWPDRLSMAVDLIGGTLDWLTHHVETAYGGGFIPSVFRDSQRCITLASLVLQSIDAGGDAPETSEPEQDTRQRRTNAVIVLVDSGRIADGAALEFRPGTGPERVALSPWLAEDPRRAQATWVNNRGAPLLWAADGRRYSPSGLAKHMLRQVGVATKAVQGTSRWYLPGEGSLVQLANEVRG</sequence>
<keyword evidence="3" id="KW-1185">Reference proteome</keyword>
<name>A0A7X5ZY32_9ACTN</name>
<reference evidence="2 3" key="1">
    <citation type="submission" date="2020-03" db="EMBL/GenBank/DDBJ databases">
        <title>Sequencing the genomes of 1000 actinobacteria strains.</title>
        <authorList>
            <person name="Klenk H.-P."/>
        </authorList>
    </citation>
    <scope>NUCLEOTIDE SEQUENCE [LARGE SCALE GENOMIC DNA]</scope>
    <source>
        <strain evidence="2 3">DSM 45490</strain>
    </source>
</reference>